<dbReference type="InterPro" id="IPR036864">
    <property type="entry name" value="Zn2-C6_fun-type_DNA-bd_sf"/>
</dbReference>
<evidence type="ECO:0000256" key="1">
    <source>
        <dbReference type="ARBA" id="ARBA00023242"/>
    </source>
</evidence>
<evidence type="ECO:0000313" key="5">
    <source>
        <dbReference type="Proteomes" id="UP000319160"/>
    </source>
</evidence>
<dbReference type="Gene3D" id="4.10.240.10">
    <property type="entry name" value="Zn(2)-C6 fungal-type DNA-binding domain"/>
    <property type="match status" value="1"/>
</dbReference>
<keyword evidence="5" id="KW-1185">Reference proteome</keyword>
<dbReference type="SUPFAM" id="SSF57701">
    <property type="entry name" value="Zn2/Cys6 DNA-binding domain"/>
    <property type="match status" value="1"/>
</dbReference>
<dbReference type="GO" id="GO:0008270">
    <property type="term" value="F:zinc ion binding"/>
    <property type="evidence" value="ECO:0007669"/>
    <property type="project" value="InterPro"/>
</dbReference>
<feature type="region of interest" description="Disordered" evidence="2">
    <location>
        <begin position="106"/>
        <end position="187"/>
    </location>
</feature>
<dbReference type="PROSITE" id="PS50048">
    <property type="entry name" value="ZN2_CY6_FUNGAL_2"/>
    <property type="match status" value="1"/>
</dbReference>
<dbReference type="EMBL" id="VFLP01000047">
    <property type="protein sequence ID" value="TRX91222.1"/>
    <property type="molecule type" value="Genomic_DNA"/>
</dbReference>
<keyword evidence="1" id="KW-0539">Nucleus</keyword>
<feature type="compositionally biased region" description="Polar residues" evidence="2">
    <location>
        <begin position="370"/>
        <end position="380"/>
    </location>
</feature>
<dbReference type="STRING" id="2512241.A0A553HTE3"/>
<dbReference type="CDD" id="cd00067">
    <property type="entry name" value="GAL4"/>
    <property type="match status" value="1"/>
</dbReference>
<reference evidence="5" key="1">
    <citation type="submission" date="2019-06" db="EMBL/GenBank/DDBJ databases">
        <title>Draft genome sequence of the griseofulvin-producing fungus Xylaria cubensis strain G536.</title>
        <authorList>
            <person name="Mead M.E."/>
            <person name="Raja H.A."/>
            <person name="Steenwyk J.L."/>
            <person name="Knowles S.L."/>
            <person name="Oberlies N.H."/>
            <person name="Rokas A."/>
        </authorList>
    </citation>
    <scope>NUCLEOTIDE SEQUENCE [LARGE SCALE GENOMIC DNA]</scope>
    <source>
        <strain evidence="5">G536</strain>
    </source>
</reference>
<organism evidence="4 5">
    <name type="scientific">Xylaria flabelliformis</name>
    <dbReference type="NCBI Taxonomy" id="2512241"/>
    <lineage>
        <taxon>Eukaryota</taxon>
        <taxon>Fungi</taxon>
        <taxon>Dikarya</taxon>
        <taxon>Ascomycota</taxon>
        <taxon>Pezizomycotina</taxon>
        <taxon>Sordariomycetes</taxon>
        <taxon>Xylariomycetidae</taxon>
        <taxon>Xylariales</taxon>
        <taxon>Xylariaceae</taxon>
        <taxon>Xylaria</taxon>
    </lineage>
</organism>
<dbReference type="OrthoDB" id="3434319at2759"/>
<evidence type="ECO:0000313" key="4">
    <source>
        <dbReference type="EMBL" id="TRX91222.1"/>
    </source>
</evidence>
<feature type="region of interest" description="Disordered" evidence="2">
    <location>
        <begin position="370"/>
        <end position="393"/>
    </location>
</feature>
<name>A0A553HTE3_9PEZI</name>
<evidence type="ECO:0000259" key="3">
    <source>
        <dbReference type="PROSITE" id="PS50048"/>
    </source>
</evidence>
<feature type="region of interest" description="Disordered" evidence="2">
    <location>
        <begin position="62"/>
        <end position="91"/>
    </location>
</feature>
<sequence length="553" mass="61067">MHRVSPRRSACDRCRAHKLRCVRLDQNPNANPNSNSTVGNTDVLMPCQRCLKAGTPCHATNLSAKPMGENHPVRHVSTSSGHSSSPYQQWPQVGDRQLKDFSIDMSAQSAPQAQRRKSNGPAKDASPPWQQMFAPPSSRSHLGSPKAPHLLNNDSRADRRLPEAPVSLVTPPASEKAQRTGHTPSLDMDKVGIESREFYPVSNLLQDSTRNPNHMLDYPPREPLVSSNYFDTAANVMVSPNLREPKMHLSTDECLHRLSQLSSKLLMDFGKANNSDMGNMMSFLSPPTGTPSWHQDGANSASTSYLSSSVSKLFESLQIFLETVELLRPCPDSSSASECSYSDQWDEAELVSTTDSSQIYPNTIIVDHANSSSDTHQNGAENAGARPPEASRQFDMPATLTMLTCYTWLLKGYEMVLSGIQEALATQYRLQGLKSLPAIFNGPGIGSFALEDHPDMQIEIVIHIGSQLLHRIEGVLGINIVSERPNGQDSQVDRREVLDTNSATALLDIWFAKGNQGGNDSVDPCGGRRVQIKQTIENIRRLLREYWRDFQGN</sequence>
<dbReference type="GO" id="GO:0000981">
    <property type="term" value="F:DNA-binding transcription factor activity, RNA polymerase II-specific"/>
    <property type="evidence" value="ECO:0007669"/>
    <property type="project" value="InterPro"/>
</dbReference>
<proteinExistence type="predicted"/>
<accession>A0A553HTE3</accession>
<dbReference type="AlphaFoldDB" id="A0A553HTE3"/>
<dbReference type="SMART" id="SM00066">
    <property type="entry name" value="GAL4"/>
    <property type="match status" value="1"/>
</dbReference>
<protein>
    <recommendedName>
        <fullName evidence="3">Zn(2)-C6 fungal-type domain-containing protein</fullName>
    </recommendedName>
</protein>
<dbReference type="Proteomes" id="UP000319160">
    <property type="component" value="Unassembled WGS sequence"/>
</dbReference>
<comment type="caution">
    <text evidence="4">The sequence shown here is derived from an EMBL/GenBank/DDBJ whole genome shotgun (WGS) entry which is preliminary data.</text>
</comment>
<feature type="domain" description="Zn(2)-C6 fungal-type" evidence="3">
    <location>
        <begin position="10"/>
        <end position="57"/>
    </location>
</feature>
<dbReference type="InterPro" id="IPR001138">
    <property type="entry name" value="Zn2Cys6_DnaBD"/>
</dbReference>
<gene>
    <name evidence="4" type="ORF">FHL15_007827</name>
</gene>
<evidence type="ECO:0000256" key="2">
    <source>
        <dbReference type="SAM" id="MobiDB-lite"/>
    </source>
</evidence>